<dbReference type="InterPro" id="IPR002881">
    <property type="entry name" value="DUF58"/>
</dbReference>
<reference evidence="3" key="1">
    <citation type="journal article" date="2011" name="BMC Genomics">
        <title>Complete genome sequence of the filamentous anoxygenic phototrophic bacterium Chloroflexus aurantiacus.</title>
        <authorList>
            <person name="Tang K.H."/>
            <person name="Barry K."/>
            <person name="Chertkov O."/>
            <person name="Dalin E."/>
            <person name="Han C.S."/>
            <person name="Hauser L.J."/>
            <person name="Honchak B.M."/>
            <person name="Karbach L.E."/>
            <person name="Land M.L."/>
            <person name="Lapidus A."/>
            <person name="Larimer F.W."/>
            <person name="Mikhailova N."/>
            <person name="Pitluck S."/>
            <person name="Pierson B.K."/>
            <person name="Blankenship R.E."/>
        </authorList>
    </citation>
    <scope>NUCLEOTIDE SEQUENCE [LARGE SCALE GENOMIC DNA]</scope>
    <source>
        <strain evidence="3">ATCC 29366 / DSM 635 / J-10-fl</strain>
    </source>
</reference>
<dbReference type="InParanoid" id="A9WI92"/>
<dbReference type="KEGG" id="cau:Caur_3189"/>
<dbReference type="AlphaFoldDB" id="A9WI92"/>
<sequence>MWFATIFRRKSDNPPPPLFDEAFLRRLERLSLQAQRTLRGTPIVGRYPGRQPMPATIFSDHRPYTPGDDPRYLDWHVYARQEHLLVRLGETEQDVAVSLILDTSRSMVTGDPERLRRAIQLTGAMGYLALAHGDRVTVLTGDQPQPLFGPARGKMRAVELFKALRDLTPTRRIDLEQAARQIVQHHPRGGLVLLLSDLLTPMPIERLNQILPAPRWQVMVLHLLSNADLNPNLYGPLELVDSETGDQLVVDLDEATLAAYRAAVQHWRTSIAQHCSARGLHYAPVLTDWVLERQVIPFLRIRRFLT</sequence>
<dbReference type="SUPFAM" id="SSF53300">
    <property type="entry name" value="vWA-like"/>
    <property type="match status" value="1"/>
</dbReference>
<organism evidence="2 3">
    <name type="scientific">Chloroflexus aurantiacus (strain ATCC 29366 / DSM 635 / J-10-fl)</name>
    <dbReference type="NCBI Taxonomy" id="324602"/>
    <lineage>
        <taxon>Bacteria</taxon>
        <taxon>Bacillati</taxon>
        <taxon>Chloroflexota</taxon>
        <taxon>Chloroflexia</taxon>
        <taxon>Chloroflexales</taxon>
        <taxon>Chloroflexineae</taxon>
        <taxon>Chloroflexaceae</taxon>
        <taxon>Chloroflexus</taxon>
    </lineage>
</organism>
<evidence type="ECO:0000313" key="3">
    <source>
        <dbReference type="Proteomes" id="UP000002008"/>
    </source>
</evidence>
<dbReference type="eggNOG" id="COG1721">
    <property type="taxonomic scope" value="Bacteria"/>
</dbReference>
<dbReference type="RefSeq" id="WP_012259037.1">
    <property type="nucleotide sequence ID" value="NC_010175.1"/>
</dbReference>
<evidence type="ECO:0000259" key="1">
    <source>
        <dbReference type="Pfam" id="PF01882"/>
    </source>
</evidence>
<proteinExistence type="predicted"/>
<accession>A9WI92</accession>
<dbReference type="EMBL" id="CP000909">
    <property type="protein sequence ID" value="ABY36384.1"/>
    <property type="molecule type" value="Genomic_DNA"/>
</dbReference>
<dbReference type="Pfam" id="PF01882">
    <property type="entry name" value="DUF58"/>
    <property type="match status" value="1"/>
</dbReference>
<dbReference type="PATRIC" id="fig|324602.8.peg.3599"/>
<keyword evidence="3" id="KW-1185">Reference proteome</keyword>
<evidence type="ECO:0000313" key="2">
    <source>
        <dbReference type="EMBL" id="ABY36384.1"/>
    </source>
</evidence>
<name>A9WI92_CHLAA</name>
<feature type="domain" description="DUF58" evidence="1">
    <location>
        <begin position="60"/>
        <end position="267"/>
    </location>
</feature>
<dbReference type="InterPro" id="IPR036465">
    <property type="entry name" value="vWFA_dom_sf"/>
</dbReference>
<dbReference type="Proteomes" id="UP000002008">
    <property type="component" value="Chromosome"/>
</dbReference>
<gene>
    <name evidence="2" type="ordered locus">Caur_3189</name>
</gene>
<dbReference type="PANTHER" id="PTHR33608:SF7">
    <property type="entry name" value="DUF58 DOMAIN-CONTAINING PROTEIN"/>
    <property type="match status" value="1"/>
</dbReference>
<dbReference type="HOGENOM" id="CLU_054927_3_1_0"/>
<dbReference type="PANTHER" id="PTHR33608">
    <property type="entry name" value="BLL2464 PROTEIN"/>
    <property type="match status" value="1"/>
</dbReference>
<protein>
    <recommendedName>
        <fullName evidence="1">DUF58 domain-containing protein</fullName>
    </recommendedName>
</protein>
<dbReference type="STRING" id="324602.Caur_3189"/>
<dbReference type="EnsemblBacteria" id="ABY36384">
    <property type="protein sequence ID" value="ABY36384"/>
    <property type="gene ID" value="Caur_3189"/>
</dbReference>